<sequence>METKTTVSRMRLLPLFLITFFGLAPMVAAFVLFFGNFHQQLEPQHNGNLLSPVIPLTHQGKPDIQDKSSLNVGQWQLVTLKATKGTSACSVSTDPATINPNNQKLEKIIQALGRESHRVKNGEVCLKPSLRQVMPKGADVASGIVDPLNNLIMIYPENASHKDIFQDIKRLLKYSKLG</sequence>
<dbReference type="RefSeq" id="WP_344794852.1">
    <property type="nucleotide sequence ID" value="NZ_BAABBN010000004.1"/>
</dbReference>
<evidence type="ECO:0000313" key="3">
    <source>
        <dbReference type="Proteomes" id="UP001501565"/>
    </source>
</evidence>
<protein>
    <submittedName>
        <fullName evidence="2">Uncharacterized protein</fullName>
    </submittedName>
</protein>
<gene>
    <name evidence="2" type="ORF">GCM10022277_03510</name>
</gene>
<accession>A0ABP7M4Z9</accession>
<evidence type="ECO:0000313" key="2">
    <source>
        <dbReference type="EMBL" id="GAA3912128.1"/>
    </source>
</evidence>
<dbReference type="Proteomes" id="UP001501565">
    <property type="component" value="Unassembled WGS sequence"/>
</dbReference>
<dbReference type="EMBL" id="BAABBN010000004">
    <property type="protein sequence ID" value="GAA3912128.1"/>
    <property type="molecule type" value="Genomic_DNA"/>
</dbReference>
<proteinExistence type="predicted"/>
<evidence type="ECO:0000256" key="1">
    <source>
        <dbReference type="SAM" id="Phobius"/>
    </source>
</evidence>
<reference evidence="3" key="1">
    <citation type="journal article" date="2019" name="Int. J. Syst. Evol. Microbiol.">
        <title>The Global Catalogue of Microorganisms (GCM) 10K type strain sequencing project: providing services to taxonomists for standard genome sequencing and annotation.</title>
        <authorList>
            <consortium name="The Broad Institute Genomics Platform"/>
            <consortium name="The Broad Institute Genome Sequencing Center for Infectious Disease"/>
            <person name="Wu L."/>
            <person name="Ma J."/>
        </authorList>
    </citation>
    <scope>NUCLEOTIDE SEQUENCE [LARGE SCALE GENOMIC DNA]</scope>
    <source>
        <strain evidence="3">JCM 17551</strain>
    </source>
</reference>
<feature type="transmembrane region" description="Helical" evidence="1">
    <location>
        <begin position="12"/>
        <end position="34"/>
    </location>
</feature>
<comment type="caution">
    <text evidence="2">The sequence shown here is derived from an EMBL/GenBank/DDBJ whole genome shotgun (WGS) entry which is preliminary data.</text>
</comment>
<keyword evidence="1" id="KW-1133">Transmembrane helix</keyword>
<keyword evidence="3" id="KW-1185">Reference proteome</keyword>
<organism evidence="2 3">
    <name type="scientific">Litoribacillus peritrichatus</name>
    <dbReference type="NCBI Taxonomy" id="718191"/>
    <lineage>
        <taxon>Bacteria</taxon>
        <taxon>Pseudomonadati</taxon>
        <taxon>Pseudomonadota</taxon>
        <taxon>Gammaproteobacteria</taxon>
        <taxon>Oceanospirillales</taxon>
        <taxon>Oceanospirillaceae</taxon>
        <taxon>Litoribacillus</taxon>
    </lineage>
</organism>
<name>A0ABP7M4Z9_9GAMM</name>
<keyword evidence="1" id="KW-0472">Membrane</keyword>
<keyword evidence="1" id="KW-0812">Transmembrane</keyword>